<dbReference type="SUPFAM" id="SSF51905">
    <property type="entry name" value="FAD/NAD(P)-binding domain"/>
    <property type="match status" value="1"/>
</dbReference>
<protein>
    <recommendedName>
        <fullName evidence="3">DUF1792 domain-containing protein</fullName>
    </recommendedName>
</protein>
<reference evidence="2" key="1">
    <citation type="submission" date="2016-11" db="EMBL/GenBank/DDBJ databases">
        <authorList>
            <person name="Varghese N."/>
            <person name="Submissions S."/>
        </authorList>
    </citation>
    <scope>NUCLEOTIDE SEQUENCE [LARGE SCALE GENOMIC DNA]</scope>
    <source>
        <strain evidence="2">DSM 27623</strain>
    </source>
</reference>
<dbReference type="EMBL" id="FSRK01000002">
    <property type="protein sequence ID" value="SIO35337.1"/>
    <property type="molecule type" value="Genomic_DNA"/>
</dbReference>
<dbReference type="AlphaFoldDB" id="A0A1N6ITK6"/>
<proteinExistence type="predicted"/>
<dbReference type="OrthoDB" id="9795420at2"/>
<accession>A0A1N6ITK6</accession>
<organism evidence="1 2">
    <name type="scientific">Epilithonimonas zeae</name>
    <dbReference type="NCBI Taxonomy" id="1416779"/>
    <lineage>
        <taxon>Bacteria</taxon>
        <taxon>Pseudomonadati</taxon>
        <taxon>Bacteroidota</taxon>
        <taxon>Flavobacteriia</taxon>
        <taxon>Flavobacteriales</taxon>
        <taxon>Weeksellaceae</taxon>
        <taxon>Chryseobacterium group</taxon>
        <taxon>Epilithonimonas</taxon>
    </lineage>
</organism>
<dbReference type="RefSeq" id="WP_074236121.1">
    <property type="nucleotide sequence ID" value="NZ_FSRK01000002.1"/>
</dbReference>
<gene>
    <name evidence="1" type="ORF">SAMN05444409_2986</name>
</gene>
<evidence type="ECO:0008006" key="3">
    <source>
        <dbReference type="Google" id="ProtNLM"/>
    </source>
</evidence>
<evidence type="ECO:0000313" key="1">
    <source>
        <dbReference type="EMBL" id="SIO35337.1"/>
    </source>
</evidence>
<dbReference type="InterPro" id="IPR036188">
    <property type="entry name" value="FAD/NAD-bd_sf"/>
</dbReference>
<dbReference type="STRING" id="1416779.SAMN05444409_2986"/>
<name>A0A1N6ITK6_9FLAO</name>
<keyword evidence="2" id="KW-1185">Reference proteome</keyword>
<sequence length="324" mass="38608">MNWLIERLRRSYTYRNKINFNDYFAHTFASDLTEQEASDAIEREVLSSKSSMIARFGGIELDVLTNYLEIKKPKIFQTLDYIKGDFNNFGWNEQAIDKLNLFSKKNEDRYQLIEKFSKLFLQDIECLDILGSWQESEKRVKKYYPKKLITVDLKDLEPYYHKNPWSKTLKNKKILVIHPFTKSIQEQYEKRELLFKDKNVLPQFELKTINTFHTFLGINQNKFEDWFEVLNFMKSQMDEEDYDIAIIGCGPYGFHLAAHAKRRGKKAIHLGGATQLLFGIIGTRWETTGWKDIFHFKNDYWIRPSREETPDFATTDKLDFSAYW</sequence>
<dbReference type="Proteomes" id="UP000185207">
    <property type="component" value="Unassembled WGS sequence"/>
</dbReference>
<evidence type="ECO:0000313" key="2">
    <source>
        <dbReference type="Proteomes" id="UP000185207"/>
    </source>
</evidence>